<dbReference type="SUPFAM" id="SSF53850">
    <property type="entry name" value="Periplasmic binding protein-like II"/>
    <property type="match status" value="1"/>
</dbReference>
<dbReference type="Pfam" id="PF00126">
    <property type="entry name" value="HTH_1"/>
    <property type="match status" value="1"/>
</dbReference>
<sequence length="309" mass="33227">METLANLESFVRSAETGSFSAAARRLALTPAAVSRNVGMLERNLGVRLFQRSTRKLTLTEAGERFLEAIGGNLDALQAAIATLATERDEPAGVLKVSMPPTFGITHVLPLLPAFLARHPLIRPDWHFENRPVDLIAEGYDAAIGGGFELAPGVVSRTLAPAHIVAVASPAYLAGRTPPADPAGLAEFAGIVMRSSRTGRVRQWTLRDAAGAEMPARLAETLTLNDPAAMREAALLGLGVTLLAVPDVLPWIERGELVRLLPRWYADAGAISIYYANRTLMPAKTRAFIDFLVEAFQRERLAARFAGSLG</sequence>
<proteinExistence type="inferred from homology"/>
<dbReference type="GO" id="GO:0003700">
    <property type="term" value="F:DNA-binding transcription factor activity"/>
    <property type="evidence" value="ECO:0007669"/>
    <property type="project" value="InterPro"/>
</dbReference>
<dbReference type="RefSeq" id="WP_131298730.1">
    <property type="nucleotide sequence ID" value="NZ_JBHLST010000021.1"/>
</dbReference>
<dbReference type="Pfam" id="PF03466">
    <property type="entry name" value="LysR_substrate"/>
    <property type="match status" value="1"/>
</dbReference>
<keyword evidence="4" id="KW-0804">Transcription</keyword>
<name>A0A4R1PJI2_9GAMM</name>
<comment type="similarity">
    <text evidence="1">Belongs to the LysR transcriptional regulatory family.</text>
</comment>
<protein>
    <submittedName>
        <fullName evidence="6">LysR family transcriptional regulator</fullName>
    </submittedName>
</protein>
<organism evidence="6 7">
    <name type="scientific">Azotobacter chroococcum</name>
    <dbReference type="NCBI Taxonomy" id="353"/>
    <lineage>
        <taxon>Bacteria</taxon>
        <taxon>Pseudomonadati</taxon>
        <taxon>Pseudomonadota</taxon>
        <taxon>Gammaproteobacteria</taxon>
        <taxon>Pseudomonadales</taxon>
        <taxon>Pseudomonadaceae</taxon>
        <taxon>Azotobacter</taxon>
    </lineage>
</organism>
<evidence type="ECO:0000256" key="1">
    <source>
        <dbReference type="ARBA" id="ARBA00009437"/>
    </source>
</evidence>
<dbReference type="Gene3D" id="1.10.10.10">
    <property type="entry name" value="Winged helix-like DNA-binding domain superfamily/Winged helix DNA-binding domain"/>
    <property type="match status" value="1"/>
</dbReference>
<feature type="domain" description="HTH lysR-type" evidence="5">
    <location>
        <begin position="1"/>
        <end position="59"/>
    </location>
</feature>
<comment type="caution">
    <text evidence="6">The sequence shown here is derived from an EMBL/GenBank/DDBJ whole genome shotgun (WGS) entry which is preliminary data.</text>
</comment>
<accession>A0A4R1PJI2</accession>
<dbReference type="Gene3D" id="3.40.190.290">
    <property type="match status" value="1"/>
</dbReference>
<dbReference type="GO" id="GO:0006351">
    <property type="term" value="P:DNA-templated transcription"/>
    <property type="evidence" value="ECO:0007669"/>
    <property type="project" value="TreeGrafter"/>
</dbReference>
<dbReference type="AlphaFoldDB" id="A0A4R1PJI2"/>
<dbReference type="InterPro" id="IPR005119">
    <property type="entry name" value="LysR_subst-bd"/>
</dbReference>
<keyword evidence="2" id="KW-0805">Transcription regulation</keyword>
<dbReference type="InterPro" id="IPR036388">
    <property type="entry name" value="WH-like_DNA-bd_sf"/>
</dbReference>
<dbReference type="SUPFAM" id="SSF46785">
    <property type="entry name" value="Winged helix' DNA-binding domain"/>
    <property type="match status" value="1"/>
</dbReference>
<dbReference type="InterPro" id="IPR000847">
    <property type="entry name" value="LysR_HTH_N"/>
</dbReference>
<evidence type="ECO:0000313" key="6">
    <source>
        <dbReference type="EMBL" id="TCL27169.1"/>
    </source>
</evidence>
<dbReference type="FunFam" id="1.10.10.10:FF:000001">
    <property type="entry name" value="LysR family transcriptional regulator"/>
    <property type="match status" value="1"/>
</dbReference>
<dbReference type="PRINTS" id="PR00039">
    <property type="entry name" value="HTHLYSR"/>
</dbReference>
<dbReference type="Proteomes" id="UP000295169">
    <property type="component" value="Unassembled WGS sequence"/>
</dbReference>
<dbReference type="PANTHER" id="PTHR30537">
    <property type="entry name" value="HTH-TYPE TRANSCRIPTIONAL REGULATOR"/>
    <property type="match status" value="1"/>
</dbReference>
<dbReference type="PANTHER" id="PTHR30537:SF72">
    <property type="entry name" value="LYSR FAMILY TRANSCRIPTIONAL REGULATOR"/>
    <property type="match status" value="1"/>
</dbReference>
<reference evidence="6 7" key="1">
    <citation type="submission" date="2019-03" db="EMBL/GenBank/DDBJ databases">
        <title>Genomic Encyclopedia of Type Strains, Phase IV (KMG-IV): sequencing the most valuable type-strain genomes for metagenomic binning, comparative biology and taxonomic classification.</title>
        <authorList>
            <person name="Goeker M."/>
        </authorList>
    </citation>
    <scope>NUCLEOTIDE SEQUENCE [LARGE SCALE GENOMIC DNA]</scope>
    <source>
        <strain evidence="6 7">DSM 2286</strain>
    </source>
</reference>
<evidence type="ECO:0000256" key="2">
    <source>
        <dbReference type="ARBA" id="ARBA00023015"/>
    </source>
</evidence>
<dbReference type="GO" id="GO:0043565">
    <property type="term" value="F:sequence-specific DNA binding"/>
    <property type="evidence" value="ECO:0007669"/>
    <property type="project" value="TreeGrafter"/>
</dbReference>
<dbReference type="EMBL" id="SMMU01000027">
    <property type="protein sequence ID" value="TCL27169.1"/>
    <property type="molecule type" value="Genomic_DNA"/>
</dbReference>
<evidence type="ECO:0000256" key="3">
    <source>
        <dbReference type="ARBA" id="ARBA00023125"/>
    </source>
</evidence>
<evidence type="ECO:0000313" key="7">
    <source>
        <dbReference type="Proteomes" id="UP000295169"/>
    </source>
</evidence>
<keyword evidence="3" id="KW-0238">DNA-binding</keyword>
<dbReference type="CDD" id="cd08422">
    <property type="entry name" value="PBP2_CrgA_like"/>
    <property type="match status" value="1"/>
</dbReference>
<evidence type="ECO:0000256" key="4">
    <source>
        <dbReference type="ARBA" id="ARBA00023163"/>
    </source>
</evidence>
<evidence type="ECO:0000259" key="5">
    <source>
        <dbReference type="PROSITE" id="PS50931"/>
    </source>
</evidence>
<dbReference type="InterPro" id="IPR058163">
    <property type="entry name" value="LysR-type_TF_proteobact-type"/>
</dbReference>
<dbReference type="InterPro" id="IPR036390">
    <property type="entry name" value="WH_DNA-bd_sf"/>
</dbReference>
<dbReference type="PROSITE" id="PS50931">
    <property type="entry name" value="HTH_LYSR"/>
    <property type="match status" value="1"/>
</dbReference>
<gene>
    <name evidence="6" type="ORF">EV691_12749</name>
</gene>